<dbReference type="HAMAP" id="MF_00213">
    <property type="entry name" value="HypA_HybF"/>
    <property type="match status" value="1"/>
</dbReference>
<comment type="caution">
    <text evidence="6">The sequence shown here is derived from an EMBL/GenBank/DDBJ whole genome shotgun (WGS) entry which is preliminary data.</text>
</comment>
<dbReference type="EMBL" id="BAABDQ010000005">
    <property type="protein sequence ID" value="GAA3549596.1"/>
    <property type="molecule type" value="Genomic_DNA"/>
</dbReference>
<dbReference type="PANTHER" id="PTHR34535">
    <property type="entry name" value="HYDROGENASE MATURATION FACTOR HYPA"/>
    <property type="match status" value="1"/>
</dbReference>
<accession>A0ABP6WEG2</accession>
<dbReference type="PROSITE" id="PS01249">
    <property type="entry name" value="HYPA"/>
    <property type="match status" value="1"/>
</dbReference>
<reference evidence="7" key="1">
    <citation type="journal article" date="2019" name="Int. J. Syst. Evol. Microbiol.">
        <title>The Global Catalogue of Microorganisms (GCM) 10K type strain sequencing project: providing services to taxonomists for standard genome sequencing and annotation.</title>
        <authorList>
            <consortium name="The Broad Institute Genomics Platform"/>
            <consortium name="The Broad Institute Genome Sequencing Center for Infectious Disease"/>
            <person name="Wu L."/>
            <person name="Ma J."/>
        </authorList>
    </citation>
    <scope>NUCLEOTIDE SEQUENCE [LARGE SCALE GENOMIC DNA]</scope>
    <source>
        <strain evidence="7">JCM 17326</strain>
    </source>
</reference>
<feature type="binding site" evidence="5">
    <location>
        <position position="86"/>
    </location>
    <ligand>
        <name>Zn(2+)</name>
        <dbReference type="ChEBI" id="CHEBI:29105"/>
    </ligand>
</feature>
<feature type="binding site" evidence="5">
    <location>
        <position position="73"/>
    </location>
    <ligand>
        <name>Zn(2+)</name>
        <dbReference type="ChEBI" id="CHEBI:29105"/>
    </ligand>
</feature>
<gene>
    <name evidence="5 6" type="primary">hypA</name>
    <name evidence="6" type="ORF">GCM10022419_032430</name>
</gene>
<dbReference type="InterPro" id="IPR000688">
    <property type="entry name" value="HypA/HybF"/>
</dbReference>
<evidence type="ECO:0000256" key="5">
    <source>
        <dbReference type="HAMAP-Rule" id="MF_00213"/>
    </source>
</evidence>
<organism evidence="6 7">
    <name type="scientific">Nonomuraea rosea</name>
    <dbReference type="NCBI Taxonomy" id="638574"/>
    <lineage>
        <taxon>Bacteria</taxon>
        <taxon>Bacillati</taxon>
        <taxon>Actinomycetota</taxon>
        <taxon>Actinomycetes</taxon>
        <taxon>Streptosporangiales</taxon>
        <taxon>Streptosporangiaceae</taxon>
        <taxon>Nonomuraea</taxon>
    </lineage>
</organism>
<dbReference type="InterPro" id="IPR020538">
    <property type="entry name" value="Hydgase_Ni_incorp_HypA/HybF_CS"/>
</dbReference>
<evidence type="ECO:0000313" key="7">
    <source>
        <dbReference type="Proteomes" id="UP001500630"/>
    </source>
</evidence>
<evidence type="ECO:0000313" key="6">
    <source>
        <dbReference type="EMBL" id="GAA3549596.1"/>
    </source>
</evidence>
<evidence type="ECO:0000256" key="4">
    <source>
        <dbReference type="ARBA" id="ARBA00022833"/>
    </source>
</evidence>
<dbReference type="Gene3D" id="3.30.2320.80">
    <property type="match status" value="1"/>
</dbReference>
<sequence length="121" mass="12520">MHEIGMCEGLVELIQRQAMGRRVTAARVRIGARHAVVDDAFGQAFALAATGTAVQDAVVELVVMPMTVGCGACGSRSESVDPLAACPVCGDDGVHLTGGEELILESVTYGEGAADVSRHPR</sequence>
<keyword evidence="7" id="KW-1185">Reference proteome</keyword>
<feature type="binding site" evidence="5">
    <location>
        <position position="70"/>
    </location>
    <ligand>
        <name>Zn(2+)</name>
        <dbReference type="ChEBI" id="CHEBI:29105"/>
    </ligand>
</feature>
<comment type="function">
    <text evidence="5">Involved in the maturation of [NiFe] hydrogenases. Required for nickel insertion into the metal center of the hydrogenase.</text>
</comment>
<evidence type="ECO:0000256" key="1">
    <source>
        <dbReference type="ARBA" id="ARBA00010748"/>
    </source>
</evidence>
<dbReference type="PANTHER" id="PTHR34535:SF3">
    <property type="entry name" value="HYDROGENASE MATURATION FACTOR HYPA"/>
    <property type="match status" value="1"/>
</dbReference>
<comment type="similarity">
    <text evidence="1 5">Belongs to the HypA/HybF family.</text>
</comment>
<keyword evidence="3 5" id="KW-0479">Metal-binding</keyword>
<dbReference type="Proteomes" id="UP001500630">
    <property type="component" value="Unassembled WGS sequence"/>
</dbReference>
<name>A0ABP6WEG2_9ACTN</name>
<dbReference type="Pfam" id="PF01155">
    <property type="entry name" value="HypA"/>
    <property type="match status" value="1"/>
</dbReference>
<dbReference type="RefSeq" id="WP_345562485.1">
    <property type="nucleotide sequence ID" value="NZ_BAABDQ010000005.1"/>
</dbReference>
<feature type="binding site" evidence="5">
    <location>
        <position position="89"/>
    </location>
    <ligand>
        <name>Zn(2+)</name>
        <dbReference type="ChEBI" id="CHEBI:29105"/>
    </ligand>
</feature>
<proteinExistence type="inferred from homology"/>
<evidence type="ECO:0000256" key="3">
    <source>
        <dbReference type="ARBA" id="ARBA00022723"/>
    </source>
</evidence>
<evidence type="ECO:0000256" key="2">
    <source>
        <dbReference type="ARBA" id="ARBA00022596"/>
    </source>
</evidence>
<protein>
    <recommendedName>
        <fullName evidence="5">Hydrogenase maturation factor HypA</fullName>
    </recommendedName>
</protein>
<keyword evidence="4 5" id="KW-0862">Zinc</keyword>
<feature type="binding site" evidence="5">
    <location>
        <position position="2"/>
    </location>
    <ligand>
        <name>Ni(2+)</name>
        <dbReference type="ChEBI" id="CHEBI:49786"/>
    </ligand>
</feature>
<dbReference type="PIRSF" id="PIRSF004761">
    <property type="entry name" value="Hydrgn_mat_HypA"/>
    <property type="match status" value="1"/>
</dbReference>
<keyword evidence="2 5" id="KW-0533">Nickel</keyword>